<dbReference type="SUPFAM" id="SSF56801">
    <property type="entry name" value="Acetyl-CoA synthetase-like"/>
    <property type="match status" value="1"/>
</dbReference>
<dbReference type="RefSeq" id="WP_286355265.1">
    <property type="nucleotide sequence ID" value="NZ_AP027079.1"/>
</dbReference>
<feature type="domain" description="AMP-dependent synthetase/ligase" evidence="8">
    <location>
        <begin position="33"/>
        <end position="441"/>
    </location>
</feature>
<dbReference type="Gene3D" id="3.30.300.30">
    <property type="match status" value="1"/>
</dbReference>
<keyword evidence="3 10" id="KW-0436">Ligase</keyword>
<evidence type="ECO:0000259" key="8">
    <source>
        <dbReference type="Pfam" id="PF00501"/>
    </source>
</evidence>
<gene>
    <name evidence="10" type="ORF">GETHOR_07310</name>
</gene>
<dbReference type="InterPro" id="IPR020845">
    <property type="entry name" value="AMP-binding_CS"/>
</dbReference>
<evidence type="ECO:0000256" key="2">
    <source>
        <dbReference type="ARBA" id="ARBA00005005"/>
    </source>
</evidence>
<keyword evidence="4" id="KW-0472">Membrane</keyword>
<sequence length="578" mass="62833">MESEQVWWAGYPAGVGREAQPFPFENLGQLVRTAAARYGDRKAETIVLPNGMEASLSFREVDRLSDAFAAYLRHGLQLQAGARIAILLPNSLAYPVCAFGALKAGCVVVNTNPLYTPRELELQLQDSGAEVLVVLDHFGDKVAAVVPRTQVKTIVVTGIADFFPLFTRTLIQAKLKLSGQIPALGLPFTRLPRALHQGALYLAKEHLLPDAVEHPGPTRASLALLQYTGGTTGTSKGAMLSHGNLLANLEQIAEITKVYLTHGEETVLTVLPMYHVIAFTINLCFGFHTGSHNILVPNPRPLKNLHPAFKNHEITWMTAVNTLLKALPDESWFQPAMTRKMLGAFAGGMQTHPAVLQRWEAFTGCLVIEGFGLSETSPLVTYNAAIREGKRLRRTMAQVGGVGLPLPGTEVRIVDDEGLPVATGSHGEIVVRGPQVMQGYWNQPDETARTLRGGWLHTGDIGRFDAEGYLEITDRKKDMIIVSGFNVFPNEVEACIALHPDVADVAVVGVPDEGTGEAVRAFVVSRKDLSVDEIRAHCRTLLANYKVPTRFSFLAEIPKNAVGKALRRELRAAAGAEG</sequence>
<dbReference type="InterPro" id="IPR000873">
    <property type="entry name" value="AMP-dep_synth/lig_dom"/>
</dbReference>
<comment type="pathway">
    <text evidence="2">Lipid metabolism; fatty acid beta-oxidation.</text>
</comment>
<evidence type="ECO:0000313" key="10">
    <source>
        <dbReference type="EMBL" id="BDU68630.1"/>
    </source>
</evidence>
<dbReference type="GO" id="GO:0016874">
    <property type="term" value="F:ligase activity"/>
    <property type="evidence" value="ECO:0007669"/>
    <property type="project" value="UniProtKB-KW"/>
</dbReference>
<reference evidence="11" key="1">
    <citation type="journal article" date="2023" name="Int. J. Syst. Evol. Microbiol.">
        <title>Mesoterricola silvestris gen. nov., sp. nov., Mesoterricola sediminis sp. nov., Geothrix oryzae sp. nov., Geothrix edaphica sp. nov., Geothrix rubra sp. nov., and Geothrix limicola sp. nov., six novel members of Acidobacteriota isolated from soils.</title>
        <authorList>
            <person name="Itoh H."/>
            <person name="Sugisawa Y."/>
            <person name="Mise K."/>
            <person name="Xu Z."/>
            <person name="Kuniyasu M."/>
            <person name="Ushijima N."/>
            <person name="Kawano K."/>
            <person name="Kobayashi E."/>
            <person name="Shiratori Y."/>
            <person name="Masuda Y."/>
            <person name="Senoo K."/>
        </authorList>
    </citation>
    <scope>NUCLEOTIDE SEQUENCE [LARGE SCALE GENOMIC DNA]</scope>
    <source>
        <strain evidence="11">Red222</strain>
    </source>
</reference>
<dbReference type="EC" id="6.2.1.3" evidence="5"/>
<evidence type="ECO:0000313" key="11">
    <source>
        <dbReference type="Proteomes" id="UP001242010"/>
    </source>
</evidence>
<dbReference type="Pfam" id="PF13193">
    <property type="entry name" value="AMP-binding_C"/>
    <property type="match status" value="1"/>
</dbReference>
<proteinExistence type="predicted"/>
<dbReference type="InterPro" id="IPR045851">
    <property type="entry name" value="AMP-bd_C_sf"/>
</dbReference>
<accession>A0ABN6V278</accession>
<dbReference type="PANTHER" id="PTHR43767:SF8">
    <property type="entry name" value="LONG-CHAIN-FATTY-ACID--COA LIGASE"/>
    <property type="match status" value="1"/>
</dbReference>
<protein>
    <recommendedName>
        <fullName evidence="6">Long-chain-fatty-acid--CoA ligase</fullName>
        <ecNumber evidence="5">6.2.1.3</ecNumber>
    </recommendedName>
    <alternativeName>
        <fullName evidence="7">Long-chain acyl-CoA synthetase</fullName>
    </alternativeName>
</protein>
<comment type="subcellular location">
    <subcellularLocation>
        <location evidence="1">Membrane</location>
        <topology evidence="1">Peripheral membrane protein</topology>
    </subcellularLocation>
</comment>
<keyword evidence="11" id="KW-1185">Reference proteome</keyword>
<evidence type="ECO:0000256" key="7">
    <source>
        <dbReference type="ARBA" id="ARBA00042773"/>
    </source>
</evidence>
<organism evidence="10 11">
    <name type="scientific">Geothrix oryzae</name>
    <dbReference type="NCBI Taxonomy" id="2927975"/>
    <lineage>
        <taxon>Bacteria</taxon>
        <taxon>Pseudomonadati</taxon>
        <taxon>Acidobacteriota</taxon>
        <taxon>Holophagae</taxon>
        <taxon>Holophagales</taxon>
        <taxon>Holophagaceae</taxon>
        <taxon>Geothrix</taxon>
    </lineage>
</organism>
<dbReference type="Pfam" id="PF00501">
    <property type="entry name" value="AMP-binding"/>
    <property type="match status" value="1"/>
</dbReference>
<name>A0ABN6V278_9BACT</name>
<evidence type="ECO:0000256" key="3">
    <source>
        <dbReference type="ARBA" id="ARBA00022598"/>
    </source>
</evidence>
<evidence type="ECO:0000256" key="5">
    <source>
        <dbReference type="ARBA" id="ARBA00026121"/>
    </source>
</evidence>
<dbReference type="InterPro" id="IPR025110">
    <property type="entry name" value="AMP-bd_C"/>
</dbReference>
<dbReference type="PANTHER" id="PTHR43767">
    <property type="entry name" value="LONG-CHAIN-FATTY-ACID--COA LIGASE"/>
    <property type="match status" value="1"/>
</dbReference>
<dbReference type="Proteomes" id="UP001242010">
    <property type="component" value="Chromosome"/>
</dbReference>
<evidence type="ECO:0000256" key="6">
    <source>
        <dbReference type="ARBA" id="ARBA00039545"/>
    </source>
</evidence>
<evidence type="ECO:0000256" key="1">
    <source>
        <dbReference type="ARBA" id="ARBA00004170"/>
    </source>
</evidence>
<evidence type="ECO:0000256" key="4">
    <source>
        <dbReference type="ARBA" id="ARBA00023136"/>
    </source>
</evidence>
<dbReference type="PROSITE" id="PS00455">
    <property type="entry name" value="AMP_BINDING"/>
    <property type="match status" value="1"/>
</dbReference>
<feature type="domain" description="AMP-binding enzyme C-terminal" evidence="9">
    <location>
        <begin position="491"/>
        <end position="564"/>
    </location>
</feature>
<evidence type="ECO:0000259" key="9">
    <source>
        <dbReference type="Pfam" id="PF13193"/>
    </source>
</evidence>
<dbReference type="InterPro" id="IPR042099">
    <property type="entry name" value="ANL_N_sf"/>
</dbReference>
<dbReference type="Gene3D" id="3.40.50.12780">
    <property type="entry name" value="N-terminal domain of ligase-like"/>
    <property type="match status" value="1"/>
</dbReference>
<dbReference type="EMBL" id="AP027079">
    <property type="protein sequence ID" value="BDU68630.1"/>
    <property type="molecule type" value="Genomic_DNA"/>
</dbReference>
<dbReference type="InterPro" id="IPR050237">
    <property type="entry name" value="ATP-dep_AMP-bd_enzyme"/>
</dbReference>